<accession>A0A074W6S6</accession>
<proteinExistence type="predicted"/>
<protein>
    <submittedName>
        <fullName evidence="1">Uncharacterized protein</fullName>
    </submittedName>
</protein>
<name>A0A074W6S6_9PEZI</name>
<reference evidence="1 2" key="1">
    <citation type="journal article" date="2014" name="BMC Genomics">
        <title>Genome sequencing of four Aureobasidium pullulans varieties: biotechnological potential, stress tolerance, and description of new species.</title>
        <authorList>
            <person name="Gostin Ar C."/>
            <person name="Ohm R.A."/>
            <person name="Kogej T."/>
            <person name="Sonjak S."/>
            <person name="Turk M."/>
            <person name="Zajc J."/>
            <person name="Zalar P."/>
            <person name="Grube M."/>
            <person name="Sun H."/>
            <person name="Han J."/>
            <person name="Sharma A."/>
            <person name="Chiniquy J."/>
            <person name="Ngan C.Y."/>
            <person name="Lipzen A."/>
            <person name="Barry K."/>
            <person name="Grigoriev I.V."/>
            <person name="Gunde-Cimerman N."/>
        </authorList>
    </citation>
    <scope>NUCLEOTIDE SEQUENCE [LARGE SCALE GENOMIC DNA]</scope>
    <source>
        <strain evidence="1 2">CBS 147.97</strain>
    </source>
</reference>
<evidence type="ECO:0000313" key="1">
    <source>
        <dbReference type="EMBL" id="KEQ68825.1"/>
    </source>
</evidence>
<organism evidence="1 2">
    <name type="scientific">Aureobasidium namibiae CBS 147.97</name>
    <dbReference type="NCBI Taxonomy" id="1043004"/>
    <lineage>
        <taxon>Eukaryota</taxon>
        <taxon>Fungi</taxon>
        <taxon>Dikarya</taxon>
        <taxon>Ascomycota</taxon>
        <taxon>Pezizomycotina</taxon>
        <taxon>Dothideomycetes</taxon>
        <taxon>Dothideomycetidae</taxon>
        <taxon>Dothideales</taxon>
        <taxon>Saccotheciaceae</taxon>
        <taxon>Aureobasidium</taxon>
    </lineage>
</organism>
<evidence type="ECO:0000313" key="2">
    <source>
        <dbReference type="Proteomes" id="UP000027730"/>
    </source>
</evidence>
<dbReference type="RefSeq" id="XP_013423018.1">
    <property type="nucleotide sequence ID" value="XM_013567564.1"/>
</dbReference>
<dbReference type="AlphaFoldDB" id="A0A074W6S6"/>
<dbReference type="EMBL" id="KL584725">
    <property type="protein sequence ID" value="KEQ68825.1"/>
    <property type="molecule type" value="Genomic_DNA"/>
</dbReference>
<dbReference type="InterPro" id="IPR022085">
    <property type="entry name" value="OpdG"/>
</dbReference>
<dbReference type="HOGENOM" id="CLU_871480_0_0_1"/>
<sequence>MEHATLVEKYTAAQQDWLDRMSTLDATSTQWDIVLTFRDLLLSQTNPLAAAKRIAELILSHPNVMEAYDYTLGCFLEAVEFFPSNNISSLLAAFLATLAGLPDATNQREEPLLWHHLPRFSLWLRERMNGPEAYLSRGDSPETAKATWKNINTFVAILFRDHGTKFPELFGPLVTYAFATLADALESSPRSRLGRNVPLHLPAAYQWILLAGVEVYNAVKERDNEEFWSARAGQLWTREGVRDEVDEKRWCFWMYRFGELKADARLDAAMNWEAAQAELRMENLAIGWNSES</sequence>
<dbReference type="OrthoDB" id="3350591at2759"/>
<dbReference type="GeneID" id="25412496"/>
<dbReference type="PANTHER" id="PTHR38797:SF4">
    <property type="entry name" value="NUCLEAR PORE COMPLEX PROTEIN NUP85"/>
    <property type="match status" value="1"/>
</dbReference>
<dbReference type="InterPro" id="IPR053204">
    <property type="entry name" value="Oxopyrrolidines_Biosynth-assoc"/>
</dbReference>
<dbReference type="PANTHER" id="PTHR38797">
    <property type="entry name" value="NUCLEAR PORE COMPLEX PROTEIN NUP85-RELATED"/>
    <property type="match status" value="1"/>
</dbReference>
<dbReference type="Proteomes" id="UP000027730">
    <property type="component" value="Unassembled WGS sequence"/>
</dbReference>
<gene>
    <name evidence="1" type="ORF">M436DRAFT_57476</name>
</gene>
<dbReference type="STRING" id="1043004.A0A074W6S6"/>
<keyword evidence="2" id="KW-1185">Reference proteome</keyword>
<dbReference type="Pfam" id="PF12311">
    <property type="entry name" value="DUF3632"/>
    <property type="match status" value="1"/>
</dbReference>